<organism evidence="1 2">
    <name type="scientific">Luteibacter jiangsuensis</name>
    <dbReference type="NCBI Taxonomy" id="637577"/>
    <lineage>
        <taxon>Bacteria</taxon>
        <taxon>Pseudomonadati</taxon>
        <taxon>Pseudomonadota</taxon>
        <taxon>Gammaproteobacteria</taxon>
        <taxon>Lysobacterales</taxon>
        <taxon>Rhodanobacteraceae</taxon>
        <taxon>Luteibacter</taxon>
    </lineage>
</organism>
<dbReference type="EMBL" id="JAAQQR010000010">
    <property type="protein sequence ID" value="NID06611.1"/>
    <property type="molecule type" value="Genomic_DNA"/>
</dbReference>
<dbReference type="RefSeq" id="WP_167129169.1">
    <property type="nucleotide sequence ID" value="NZ_JAAQQR010000010.1"/>
</dbReference>
<dbReference type="Proteomes" id="UP001429601">
    <property type="component" value="Unassembled WGS sequence"/>
</dbReference>
<keyword evidence="2" id="KW-1185">Reference proteome</keyword>
<name>A0ABX0Q8B9_9GAMM</name>
<reference evidence="1 2" key="1">
    <citation type="journal article" date="2011" name="Curr. Microbiol.">
        <title>Luteibacter jiangsuensis sp. nov.: a methamidophos-degrading bacterium isolated from a methamidophos-manufacturing factory.</title>
        <authorList>
            <person name="Wang L."/>
            <person name="Wang G.L."/>
            <person name="Li S.P."/>
            <person name="Jiang J.D."/>
        </authorList>
    </citation>
    <scope>NUCLEOTIDE SEQUENCE [LARGE SCALE GENOMIC DNA]</scope>
    <source>
        <strain evidence="1 2">CGMCC 1.10133</strain>
    </source>
</reference>
<evidence type="ECO:0000313" key="1">
    <source>
        <dbReference type="EMBL" id="NID06611.1"/>
    </source>
</evidence>
<proteinExistence type="predicted"/>
<evidence type="ECO:0000313" key="2">
    <source>
        <dbReference type="Proteomes" id="UP001429601"/>
    </source>
</evidence>
<comment type="caution">
    <text evidence="1">The sequence shown here is derived from an EMBL/GenBank/DDBJ whole genome shotgun (WGS) entry which is preliminary data.</text>
</comment>
<accession>A0ABX0Q8B9</accession>
<protein>
    <submittedName>
        <fullName evidence="1">Uncharacterized protein</fullName>
    </submittedName>
</protein>
<sequence>MAKPTIQHTHTTKVAMTFARAEMERLVANAVLHAAGMADTPREAVKSVYFDEREIGHSGVREWVAEVTIDNAKIPHAVEG</sequence>
<gene>
    <name evidence="1" type="ORF">HBF26_17080</name>
</gene>